<dbReference type="STRING" id="1189325.SAMN04488119_102413"/>
<comment type="subcellular location">
    <subcellularLocation>
        <location evidence="1">Membrane</location>
        <topology evidence="1">Multi-pass membrane protein</topology>
    </subcellularLocation>
</comment>
<protein>
    <submittedName>
        <fullName evidence="6">Uncharacterized protein involved in cysteine biosynthesis</fullName>
    </submittedName>
</protein>
<evidence type="ECO:0000256" key="1">
    <source>
        <dbReference type="ARBA" id="ARBA00004141"/>
    </source>
</evidence>
<keyword evidence="3 5" id="KW-1133">Transmembrane helix</keyword>
<dbReference type="InterPro" id="IPR059112">
    <property type="entry name" value="CysZ/EI24"/>
</dbReference>
<evidence type="ECO:0000313" key="7">
    <source>
        <dbReference type="Proteomes" id="UP000184066"/>
    </source>
</evidence>
<name>A0A1M7RT18_9RHOB</name>
<keyword evidence="4 5" id="KW-0472">Membrane</keyword>
<evidence type="ECO:0000256" key="4">
    <source>
        <dbReference type="ARBA" id="ARBA00023136"/>
    </source>
</evidence>
<gene>
    <name evidence="6" type="ORF">SAMN05216200_101105</name>
</gene>
<organism evidence="6 7">
    <name type="scientific">Oceanicella actignis</name>
    <dbReference type="NCBI Taxonomy" id="1189325"/>
    <lineage>
        <taxon>Bacteria</taxon>
        <taxon>Pseudomonadati</taxon>
        <taxon>Pseudomonadota</taxon>
        <taxon>Alphaproteobacteria</taxon>
        <taxon>Rhodobacterales</taxon>
        <taxon>Paracoccaceae</taxon>
        <taxon>Oceanicella</taxon>
    </lineage>
</organism>
<keyword evidence="2 5" id="KW-0812">Transmembrane</keyword>
<reference evidence="6 7" key="1">
    <citation type="submission" date="2016-12" db="EMBL/GenBank/DDBJ databases">
        <authorList>
            <person name="Song W.-J."/>
            <person name="Kurnit D.M."/>
        </authorList>
    </citation>
    <scope>NUCLEOTIDE SEQUENCE [LARGE SCALE GENOMIC DNA]</scope>
    <source>
        <strain evidence="6 7">CGMCC 1.10808</strain>
    </source>
</reference>
<dbReference type="Proteomes" id="UP000184066">
    <property type="component" value="Unassembled WGS sequence"/>
</dbReference>
<sequence length="237" mass="25605">MSALVADFIRAAAQLSDPRFRRVFVLSILLTAALLAALYLLWSMAVAAIPDMRFTLFGAEIGFLDEAARWLAWAAGLVGLAFLMFPAASLFIGFFLEEIAAAVEARHYPHLPPAKPLGLLETIWDGVLFTLTLLGANAAALLVYLISGPLAPFVFLAVNGYLLGRQYFELAAARRIGFRAARRLRRRHLARVWAGGAMLAVPLTVPIVSLAVPVLGVAAFTHQFHRLNGDASAPPDA</sequence>
<feature type="transmembrane region" description="Helical" evidence="5">
    <location>
        <begin position="23"/>
        <end position="50"/>
    </location>
</feature>
<dbReference type="EMBL" id="FRDL01000001">
    <property type="protein sequence ID" value="SHN49435.1"/>
    <property type="molecule type" value="Genomic_DNA"/>
</dbReference>
<dbReference type="RefSeq" id="WP_072745712.1">
    <property type="nucleotide sequence ID" value="NZ_FOHL01000002.1"/>
</dbReference>
<feature type="transmembrane region" description="Helical" evidence="5">
    <location>
        <begin position="192"/>
        <end position="220"/>
    </location>
</feature>
<keyword evidence="7" id="KW-1185">Reference proteome</keyword>
<dbReference type="Pfam" id="PF07264">
    <property type="entry name" value="EI24"/>
    <property type="match status" value="1"/>
</dbReference>
<proteinExistence type="predicted"/>
<evidence type="ECO:0000256" key="3">
    <source>
        <dbReference type="ARBA" id="ARBA00022989"/>
    </source>
</evidence>
<evidence type="ECO:0000256" key="2">
    <source>
        <dbReference type="ARBA" id="ARBA00022692"/>
    </source>
</evidence>
<feature type="transmembrane region" description="Helical" evidence="5">
    <location>
        <begin position="117"/>
        <end position="136"/>
    </location>
</feature>
<accession>A0A1M7RT18</accession>
<evidence type="ECO:0000313" key="6">
    <source>
        <dbReference type="EMBL" id="SHN49435.1"/>
    </source>
</evidence>
<dbReference type="AlphaFoldDB" id="A0A1M7RT18"/>
<dbReference type="OrthoDB" id="5421146at2"/>
<feature type="transmembrane region" description="Helical" evidence="5">
    <location>
        <begin position="142"/>
        <end position="164"/>
    </location>
</feature>
<evidence type="ECO:0000256" key="5">
    <source>
        <dbReference type="SAM" id="Phobius"/>
    </source>
</evidence>
<feature type="transmembrane region" description="Helical" evidence="5">
    <location>
        <begin position="70"/>
        <end position="96"/>
    </location>
</feature>